<accession>A0AAD9THZ2</accession>
<sequence length="76" mass="8312">MPGLLFRIQFLCNNRMNTIEETSNFPANLCAVMVQDKCIIDLVVAGISLVIGFGIFAFIASVLCSAAFFYNAKEVS</sequence>
<keyword evidence="1" id="KW-0472">Membrane</keyword>
<dbReference type="Proteomes" id="UP001280121">
    <property type="component" value="Unassembled WGS sequence"/>
</dbReference>
<evidence type="ECO:0000313" key="2">
    <source>
        <dbReference type="EMBL" id="KAK2635948.1"/>
    </source>
</evidence>
<evidence type="ECO:0000313" key="3">
    <source>
        <dbReference type="Proteomes" id="UP001280121"/>
    </source>
</evidence>
<organism evidence="2 3">
    <name type="scientific">Dipteronia dyeriana</name>
    <dbReference type="NCBI Taxonomy" id="168575"/>
    <lineage>
        <taxon>Eukaryota</taxon>
        <taxon>Viridiplantae</taxon>
        <taxon>Streptophyta</taxon>
        <taxon>Embryophyta</taxon>
        <taxon>Tracheophyta</taxon>
        <taxon>Spermatophyta</taxon>
        <taxon>Magnoliopsida</taxon>
        <taxon>eudicotyledons</taxon>
        <taxon>Gunneridae</taxon>
        <taxon>Pentapetalae</taxon>
        <taxon>rosids</taxon>
        <taxon>malvids</taxon>
        <taxon>Sapindales</taxon>
        <taxon>Sapindaceae</taxon>
        <taxon>Hippocastanoideae</taxon>
        <taxon>Acereae</taxon>
        <taxon>Dipteronia</taxon>
    </lineage>
</organism>
<keyword evidence="1" id="KW-1133">Transmembrane helix</keyword>
<protein>
    <submittedName>
        <fullName evidence="2">Uncharacterized protein</fullName>
    </submittedName>
</protein>
<feature type="transmembrane region" description="Helical" evidence="1">
    <location>
        <begin position="42"/>
        <end position="70"/>
    </location>
</feature>
<proteinExistence type="predicted"/>
<gene>
    <name evidence="2" type="ORF">Ddye_030740</name>
</gene>
<comment type="caution">
    <text evidence="2">The sequence shown here is derived from an EMBL/GenBank/DDBJ whole genome shotgun (WGS) entry which is preliminary data.</text>
</comment>
<name>A0AAD9THZ2_9ROSI</name>
<reference evidence="2" key="1">
    <citation type="journal article" date="2023" name="Plant J.">
        <title>Genome sequences and population genomics provide insights into the demographic history, inbreeding, and mutation load of two 'living fossil' tree species of Dipteronia.</title>
        <authorList>
            <person name="Feng Y."/>
            <person name="Comes H.P."/>
            <person name="Chen J."/>
            <person name="Zhu S."/>
            <person name="Lu R."/>
            <person name="Zhang X."/>
            <person name="Li P."/>
            <person name="Qiu J."/>
            <person name="Olsen K.M."/>
            <person name="Qiu Y."/>
        </authorList>
    </citation>
    <scope>NUCLEOTIDE SEQUENCE</scope>
    <source>
        <strain evidence="2">KIB01</strain>
    </source>
</reference>
<evidence type="ECO:0000256" key="1">
    <source>
        <dbReference type="SAM" id="Phobius"/>
    </source>
</evidence>
<keyword evidence="1" id="KW-0812">Transmembrane</keyword>
<dbReference type="AlphaFoldDB" id="A0AAD9THZ2"/>
<dbReference type="EMBL" id="JANJYI010000009">
    <property type="protein sequence ID" value="KAK2635948.1"/>
    <property type="molecule type" value="Genomic_DNA"/>
</dbReference>
<keyword evidence="3" id="KW-1185">Reference proteome</keyword>